<dbReference type="Proteomes" id="UP000193380">
    <property type="component" value="Unassembled WGS sequence"/>
</dbReference>
<reference evidence="20" key="1">
    <citation type="journal article" date="2014" name="Nat. Commun.">
        <title>The rainbow trout genome provides novel insights into evolution after whole-genome duplication in vertebrates.</title>
        <authorList>
            <person name="Berthelot C."/>
            <person name="Brunet F."/>
            <person name="Chalopin D."/>
            <person name="Juanchich A."/>
            <person name="Bernard M."/>
            <person name="Noel B."/>
            <person name="Bento P."/>
            <person name="Da Silva C."/>
            <person name="Labadie K."/>
            <person name="Alberti A."/>
            <person name="Aury J.M."/>
            <person name="Louis A."/>
            <person name="Dehais P."/>
            <person name="Bardou P."/>
            <person name="Montfort J."/>
            <person name="Klopp C."/>
            <person name="Cabau C."/>
            <person name="Gaspin C."/>
            <person name="Thorgaard G.H."/>
            <person name="Boussaha M."/>
            <person name="Quillet E."/>
            <person name="Guyomard R."/>
            <person name="Galiana D."/>
            <person name="Bobe J."/>
            <person name="Volff J.N."/>
            <person name="Genet C."/>
            <person name="Wincker P."/>
            <person name="Jaillon O."/>
            <person name="Roest Crollius H."/>
            <person name="Guiguen Y."/>
        </authorList>
    </citation>
    <scope>NUCLEOTIDE SEQUENCE [LARGE SCALE GENOMIC DNA]</scope>
</reference>
<sequence length="217" mass="24119">QGVLNQMYLYISATLTYDTLGFGEFEDFPETSEPVWILGKEFNALTEKDDILSDVTSRLWFTYRKNFSPIGGTGPTSDTGWGCMLRCGQMILGEALVCRHLGRERLCMPWLDYGGAACAEPPGWIPKHNGCLEGACALAEEETALWKPLVLLIPLRLGLSDINKAYIETLKQCFQLPQSLGVIGGKPNSAHYFIGYVGMSCTLTLHLKKKYLLLKKS</sequence>
<protein>
    <recommendedName>
        <fullName evidence="18">Cysteine protease</fullName>
        <ecNumber evidence="18">3.4.22.-</ecNumber>
    </recommendedName>
</protein>
<dbReference type="GO" id="GO:0034727">
    <property type="term" value="P:piecemeal microautophagy of the nucleus"/>
    <property type="evidence" value="ECO:0007669"/>
    <property type="project" value="TreeGrafter"/>
</dbReference>
<reference evidence="20" key="2">
    <citation type="submission" date="2014-03" db="EMBL/GenBank/DDBJ databases">
        <authorList>
            <person name="Genoscope - CEA"/>
        </authorList>
    </citation>
    <scope>NUCLEOTIDE SEQUENCE</scope>
</reference>
<evidence type="ECO:0000256" key="2">
    <source>
        <dbReference type="ARBA" id="ARBA00004240"/>
    </source>
</evidence>
<keyword evidence="6" id="KW-0813">Transport</keyword>
<evidence type="ECO:0000256" key="8">
    <source>
        <dbReference type="ARBA" id="ARBA00022670"/>
    </source>
</evidence>
<dbReference type="EC" id="3.4.22.-" evidence="18"/>
<keyword evidence="9 18" id="KW-0378">Hydrolase</keyword>
<evidence type="ECO:0000256" key="17">
    <source>
        <dbReference type="ARBA" id="ARBA00029362"/>
    </source>
</evidence>
<evidence type="ECO:0000256" key="10">
    <source>
        <dbReference type="ARBA" id="ARBA00022807"/>
    </source>
</evidence>
<evidence type="ECO:0000256" key="16">
    <source>
        <dbReference type="ARBA" id="ARBA00029289"/>
    </source>
</evidence>
<comment type="catalytic activity">
    <reaction evidence="16">
        <text>[protein]-C-terminal L-amino acid-glycyl-phosphatidylserine + H2O = [protein]-C-terminal L-amino acid-glycine + a 1,2-diacyl-sn-glycero-3-phospho-L-serine</text>
        <dbReference type="Rhea" id="RHEA:67576"/>
        <dbReference type="Rhea" id="RHEA-COMP:17324"/>
        <dbReference type="Rhea" id="RHEA-COMP:17326"/>
        <dbReference type="ChEBI" id="CHEBI:15377"/>
        <dbReference type="ChEBI" id="CHEBI:57262"/>
        <dbReference type="ChEBI" id="CHEBI:172940"/>
        <dbReference type="ChEBI" id="CHEBI:172942"/>
    </reaction>
    <physiologicalReaction direction="left-to-right" evidence="16">
        <dbReference type="Rhea" id="RHEA:67577"/>
    </physiologicalReaction>
</comment>
<dbReference type="EMBL" id="FR906498">
    <property type="protein sequence ID" value="CDQ84623.1"/>
    <property type="molecule type" value="Genomic_DNA"/>
</dbReference>
<comment type="function">
    <text evidence="18">Cysteine protease that plays a key role in autophagy by mediating both proteolytic activation and delipidation of ATG8 family proteins.</text>
</comment>
<dbReference type="AlphaFoldDB" id="A0A060XY68"/>
<feature type="non-terminal residue" evidence="20">
    <location>
        <position position="1"/>
    </location>
</feature>
<evidence type="ECO:0000313" key="21">
    <source>
        <dbReference type="Proteomes" id="UP000193380"/>
    </source>
</evidence>
<name>A0A060XY68_ONCMY</name>
<dbReference type="GO" id="GO:0000423">
    <property type="term" value="P:mitophagy"/>
    <property type="evidence" value="ECO:0007669"/>
    <property type="project" value="TreeGrafter"/>
</dbReference>
<accession>A0A060XY68</accession>
<keyword evidence="11" id="KW-0256">Endoplasmic reticulum</keyword>
<evidence type="ECO:0000256" key="14">
    <source>
        <dbReference type="ARBA" id="ARBA00023128"/>
    </source>
</evidence>
<dbReference type="GO" id="GO:0005776">
    <property type="term" value="C:autophagosome"/>
    <property type="evidence" value="ECO:0007669"/>
    <property type="project" value="UniProtKB-SubCell"/>
</dbReference>
<evidence type="ECO:0000256" key="15">
    <source>
        <dbReference type="ARBA" id="ARBA00023329"/>
    </source>
</evidence>
<dbReference type="STRING" id="8022.A0A060XY68"/>
<evidence type="ECO:0000256" key="13">
    <source>
        <dbReference type="ARBA" id="ARBA00023006"/>
    </source>
</evidence>
<proteinExistence type="inferred from homology"/>
<keyword evidence="15" id="KW-0968">Cytoplasmic vesicle</keyword>
<dbReference type="GO" id="GO:0015031">
    <property type="term" value="P:protein transport"/>
    <property type="evidence" value="ECO:0007669"/>
    <property type="project" value="UniProtKB-KW"/>
</dbReference>
<evidence type="ECO:0000256" key="3">
    <source>
        <dbReference type="ARBA" id="ARBA00004419"/>
    </source>
</evidence>
<dbReference type="GO" id="GO:0005829">
    <property type="term" value="C:cytosol"/>
    <property type="evidence" value="ECO:0007669"/>
    <property type="project" value="UniProtKB-SubCell"/>
</dbReference>
<dbReference type="PaxDb" id="8022-A0A060XY68"/>
<dbReference type="InterPro" id="IPR046792">
    <property type="entry name" value="Peptidase_C54_cat"/>
</dbReference>
<keyword evidence="12 18" id="KW-0653">Protein transport</keyword>
<keyword evidence="14" id="KW-0496">Mitochondrion</keyword>
<comment type="similarity">
    <text evidence="5 18">Belongs to the peptidase C54 family.</text>
</comment>
<keyword evidence="13 18" id="KW-0072">Autophagy</keyword>
<dbReference type="PANTHER" id="PTHR22624">
    <property type="entry name" value="CYSTEINE PROTEASE ATG4"/>
    <property type="match status" value="1"/>
</dbReference>
<keyword evidence="8 18" id="KW-0645">Protease</keyword>
<evidence type="ECO:0000256" key="5">
    <source>
        <dbReference type="ARBA" id="ARBA00010958"/>
    </source>
</evidence>
<dbReference type="GO" id="GO:0005783">
    <property type="term" value="C:endoplasmic reticulum"/>
    <property type="evidence" value="ECO:0007669"/>
    <property type="project" value="UniProtKB-SubCell"/>
</dbReference>
<dbReference type="GO" id="GO:0005739">
    <property type="term" value="C:mitochondrion"/>
    <property type="evidence" value="ECO:0007669"/>
    <property type="project" value="UniProtKB-SubCell"/>
</dbReference>
<gene>
    <name evidence="20" type="ORF">GSONMT00044877001</name>
</gene>
<evidence type="ECO:0000256" key="12">
    <source>
        <dbReference type="ARBA" id="ARBA00022927"/>
    </source>
</evidence>
<evidence type="ECO:0000313" key="20">
    <source>
        <dbReference type="EMBL" id="CDQ84623.1"/>
    </source>
</evidence>
<evidence type="ECO:0000256" key="7">
    <source>
        <dbReference type="ARBA" id="ARBA00022490"/>
    </source>
</evidence>
<dbReference type="InterPro" id="IPR005078">
    <property type="entry name" value="Peptidase_C54"/>
</dbReference>
<dbReference type="GO" id="GO:0016485">
    <property type="term" value="P:protein processing"/>
    <property type="evidence" value="ECO:0007669"/>
    <property type="project" value="TreeGrafter"/>
</dbReference>
<dbReference type="GO" id="GO:0035973">
    <property type="term" value="P:aggrephagy"/>
    <property type="evidence" value="ECO:0007669"/>
    <property type="project" value="TreeGrafter"/>
</dbReference>
<dbReference type="Pfam" id="PF03416">
    <property type="entry name" value="Peptidase_C54"/>
    <property type="match status" value="2"/>
</dbReference>
<comment type="catalytic activity">
    <reaction evidence="17">
        <text>[protein]-C-terminal L-amino acid-glycyl-phosphatidylethanolamide + H2O = [protein]-C-terminal L-amino acid-glycine + a 1,2-diacyl-sn-glycero-3-phosphoethanolamine</text>
        <dbReference type="Rhea" id="RHEA:67548"/>
        <dbReference type="Rhea" id="RHEA-COMP:17323"/>
        <dbReference type="Rhea" id="RHEA-COMP:17324"/>
        <dbReference type="ChEBI" id="CHEBI:15377"/>
        <dbReference type="ChEBI" id="CHEBI:64612"/>
        <dbReference type="ChEBI" id="CHEBI:172940"/>
        <dbReference type="ChEBI" id="CHEBI:172941"/>
    </reaction>
    <physiologicalReaction direction="left-to-right" evidence="17">
        <dbReference type="Rhea" id="RHEA:67549"/>
    </physiologicalReaction>
</comment>
<dbReference type="SUPFAM" id="SSF54001">
    <property type="entry name" value="Cysteine proteinases"/>
    <property type="match status" value="1"/>
</dbReference>
<evidence type="ECO:0000256" key="9">
    <source>
        <dbReference type="ARBA" id="ARBA00022801"/>
    </source>
</evidence>
<feature type="domain" description="Peptidase C54 catalytic" evidence="19">
    <location>
        <begin position="139"/>
        <end position="200"/>
    </location>
</feature>
<dbReference type="GO" id="GO:0019786">
    <property type="term" value="F:protein-phosphatidylethanolamide deconjugating activity"/>
    <property type="evidence" value="ECO:0007669"/>
    <property type="project" value="InterPro"/>
</dbReference>
<dbReference type="GO" id="GO:0004197">
    <property type="term" value="F:cysteine-type endopeptidase activity"/>
    <property type="evidence" value="ECO:0007669"/>
    <property type="project" value="TreeGrafter"/>
</dbReference>
<dbReference type="GO" id="GO:0000045">
    <property type="term" value="P:autophagosome assembly"/>
    <property type="evidence" value="ECO:0007669"/>
    <property type="project" value="TreeGrafter"/>
</dbReference>
<evidence type="ECO:0000256" key="18">
    <source>
        <dbReference type="RuleBase" id="RU363115"/>
    </source>
</evidence>
<evidence type="ECO:0000256" key="11">
    <source>
        <dbReference type="ARBA" id="ARBA00022824"/>
    </source>
</evidence>
<dbReference type="GO" id="GO:0031410">
    <property type="term" value="C:cytoplasmic vesicle"/>
    <property type="evidence" value="ECO:0007669"/>
    <property type="project" value="UniProtKB-KW"/>
</dbReference>
<dbReference type="PANTHER" id="PTHR22624:SF39">
    <property type="entry name" value="CYSTEINE PROTEASE ATG4B"/>
    <property type="match status" value="1"/>
</dbReference>
<feature type="domain" description="Peptidase C54 catalytic" evidence="19">
    <location>
        <begin position="49"/>
        <end position="104"/>
    </location>
</feature>
<evidence type="ECO:0000256" key="4">
    <source>
        <dbReference type="ARBA" id="ARBA00004514"/>
    </source>
</evidence>
<evidence type="ECO:0000256" key="6">
    <source>
        <dbReference type="ARBA" id="ARBA00022448"/>
    </source>
</evidence>
<organism evidence="20 21">
    <name type="scientific">Oncorhynchus mykiss</name>
    <name type="common">Rainbow trout</name>
    <name type="synonym">Salmo gairdneri</name>
    <dbReference type="NCBI Taxonomy" id="8022"/>
    <lineage>
        <taxon>Eukaryota</taxon>
        <taxon>Metazoa</taxon>
        <taxon>Chordata</taxon>
        <taxon>Craniata</taxon>
        <taxon>Vertebrata</taxon>
        <taxon>Euteleostomi</taxon>
        <taxon>Actinopterygii</taxon>
        <taxon>Neopterygii</taxon>
        <taxon>Teleostei</taxon>
        <taxon>Protacanthopterygii</taxon>
        <taxon>Salmoniformes</taxon>
        <taxon>Salmonidae</taxon>
        <taxon>Salmoninae</taxon>
        <taxon>Oncorhynchus</taxon>
    </lineage>
</organism>
<comment type="subcellular location">
    <subcellularLocation>
        <location evidence="4">Cytoplasm</location>
        <location evidence="4">Cytosol</location>
    </subcellularLocation>
    <subcellularLocation>
        <location evidence="3">Cytoplasmic vesicle</location>
        <location evidence="3">Autophagosome</location>
    </subcellularLocation>
    <subcellularLocation>
        <location evidence="2">Endoplasmic reticulum</location>
    </subcellularLocation>
    <subcellularLocation>
        <location evidence="1">Mitochondrion</location>
    </subcellularLocation>
</comment>
<evidence type="ECO:0000256" key="1">
    <source>
        <dbReference type="ARBA" id="ARBA00004173"/>
    </source>
</evidence>
<keyword evidence="10" id="KW-0788">Thiol protease</keyword>
<dbReference type="InterPro" id="IPR038765">
    <property type="entry name" value="Papain-like_cys_pep_sf"/>
</dbReference>
<keyword evidence="7 18" id="KW-0963">Cytoplasm</keyword>
<evidence type="ECO:0000259" key="19">
    <source>
        <dbReference type="Pfam" id="PF03416"/>
    </source>
</evidence>